<dbReference type="AlphaFoldDB" id="A0AAV9UVT7"/>
<organism evidence="1 2">
    <name type="scientific">Orbilia blumenaviensis</name>
    <dbReference type="NCBI Taxonomy" id="1796055"/>
    <lineage>
        <taxon>Eukaryota</taxon>
        <taxon>Fungi</taxon>
        <taxon>Dikarya</taxon>
        <taxon>Ascomycota</taxon>
        <taxon>Pezizomycotina</taxon>
        <taxon>Orbiliomycetes</taxon>
        <taxon>Orbiliales</taxon>
        <taxon>Orbiliaceae</taxon>
        <taxon>Orbilia</taxon>
    </lineage>
</organism>
<evidence type="ECO:0000313" key="1">
    <source>
        <dbReference type="EMBL" id="KAK6349219.1"/>
    </source>
</evidence>
<dbReference type="Proteomes" id="UP001373714">
    <property type="component" value="Unassembled WGS sequence"/>
</dbReference>
<protein>
    <submittedName>
        <fullName evidence="1">Uncharacterized protein</fullName>
    </submittedName>
</protein>
<dbReference type="EMBL" id="JAVHNS010000007">
    <property type="protein sequence ID" value="KAK6349219.1"/>
    <property type="molecule type" value="Genomic_DNA"/>
</dbReference>
<reference evidence="1 2" key="1">
    <citation type="submission" date="2019-10" db="EMBL/GenBank/DDBJ databases">
        <authorList>
            <person name="Palmer J.M."/>
        </authorList>
    </citation>
    <scope>NUCLEOTIDE SEQUENCE [LARGE SCALE GENOMIC DNA]</scope>
    <source>
        <strain evidence="1 2">TWF730</strain>
    </source>
</reference>
<comment type="caution">
    <text evidence="1">The sequence shown here is derived from an EMBL/GenBank/DDBJ whole genome shotgun (WGS) entry which is preliminary data.</text>
</comment>
<evidence type="ECO:0000313" key="2">
    <source>
        <dbReference type="Proteomes" id="UP001373714"/>
    </source>
</evidence>
<keyword evidence="2" id="KW-1185">Reference proteome</keyword>
<accession>A0AAV9UVT7</accession>
<sequence length="115" mass="13716">MRRRSTVDIWTREYYGRCPKSRIYIDRSIPGMFKKWSLTLVGRLDLFNFFYWVIREIAVFGFESGRVRIVTWIYEAYEVYSINIEIVKVLSVPVSMIIEAPGSLHSEGRMRILNR</sequence>
<gene>
    <name evidence="1" type="ORF">TWF730_009971</name>
</gene>
<name>A0AAV9UVT7_9PEZI</name>
<proteinExistence type="predicted"/>